<dbReference type="EMBL" id="GL348718">
    <property type="protein sequence ID" value="EFH50347.1"/>
    <property type="molecule type" value="Genomic_DNA"/>
</dbReference>
<protein>
    <submittedName>
        <fullName evidence="1">Predicted protein</fullName>
    </submittedName>
</protein>
<gene>
    <name evidence="1" type="ORF">ARALYDRAFT_910272</name>
</gene>
<organism evidence="2">
    <name type="scientific">Arabidopsis lyrata subsp. lyrata</name>
    <name type="common">Lyre-leaved rock-cress</name>
    <dbReference type="NCBI Taxonomy" id="81972"/>
    <lineage>
        <taxon>Eukaryota</taxon>
        <taxon>Viridiplantae</taxon>
        <taxon>Streptophyta</taxon>
        <taxon>Embryophyta</taxon>
        <taxon>Tracheophyta</taxon>
        <taxon>Spermatophyta</taxon>
        <taxon>Magnoliopsida</taxon>
        <taxon>eudicotyledons</taxon>
        <taxon>Gunneridae</taxon>
        <taxon>Pentapetalae</taxon>
        <taxon>rosids</taxon>
        <taxon>malvids</taxon>
        <taxon>Brassicales</taxon>
        <taxon>Brassicaceae</taxon>
        <taxon>Camelineae</taxon>
        <taxon>Arabidopsis</taxon>
    </lineage>
</organism>
<dbReference type="AlphaFoldDB" id="D7M1I6"/>
<dbReference type="Proteomes" id="UP000008694">
    <property type="component" value="Unassembled WGS sequence"/>
</dbReference>
<evidence type="ECO:0000313" key="1">
    <source>
        <dbReference type="EMBL" id="EFH50347.1"/>
    </source>
</evidence>
<accession>D7M1I6</accession>
<evidence type="ECO:0000313" key="2">
    <source>
        <dbReference type="Proteomes" id="UP000008694"/>
    </source>
</evidence>
<dbReference type="Gramene" id="scaffold_602329.1">
    <property type="protein sequence ID" value="scaffold_602329.1"/>
    <property type="gene ID" value="scaffold_602329.1"/>
</dbReference>
<proteinExistence type="predicted"/>
<reference evidence="2" key="1">
    <citation type="journal article" date="2011" name="Nat. Genet.">
        <title>The Arabidopsis lyrata genome sequence and the basis of rapid genome size change.</title>
        <authorList>
            <person name="Hu T.T."/>
            <person name="Pattyn P."/>
            <person name="Bakker E.G."/>
            <person name="Cao J."/>
            <person name="Cheng J.-F."/>
            <person name="Clark R.M."/>
            <person name="Fahlgren N."/>
            <person name="Fawcett J.A."/>
            <person name="Grimwood J."/>
            <person name="Gundlach H."/>
            <person name="Haberer G."/>
            <person name="Hollister J.D."/>
            <person name="Ossowski S."/>
            <person name="Ottilar R.P."/>
            <person name="Salamov A.A."/>
            <person name="Schneeberger K."/>
            <person name="Spannagl M."/>
            <person name="Wang X."/>
            <person name="Yang L."/>
            <person name="Nasrallah M.E."/>
            <person name="Bergelson J."/>
            <person name="Carrington J.C."/>
            <person name="Gaut B.S."/>
            <person name="Schmutz J."/>
            <person name="Mayer K.F.X."/>
            <person name="Van de Peer Y."/>
            <person name="Grigoriev I.V."/>
            <person name="Nordborg M."/>
            <person name="Weigel D."/>
            <person name="Guo Y.-L."/>
        </authorList>
    </citation>
    <scope>NUCLEOTIDE SEQUENCE [LARGE SCALE GENOMIC DNA]</scope>
    <source>
        <strain evidence="2">cv. MN47</strain>
    </source>
</reference>
<dbReference type="HOGENOM" id="CLU_3035086_0_0_1"/>
<sequence length="55" mass="6090">MEDSQPSPSSNLVHAENSTTNIPLDLTIEILARLPGNSIIRFQIRVKALVLNHPQ</sequence>
<keyword evidence="2" id="KW-1185">Reference proteome</keyword>
<name>D7M1I6_ARALL</name>